<dbReference type="Proteomes" id="UP000193587">
    <property type="component" value="Unassembled WGS sequence"/>
</dbReference>
<feature type="transmembrane region" description="Helical" evidence="1">
    <location>
        <begin position="36"/>
        <end position="57"/>
    </location>
</feature>
<dbReference type="AlphaFoldDB" id="A0A1X4G6H6"/>
<evidence type="ECO:0000313" key="2">
    <source>
        <dbReference type="EMBL" id="OSO90253.1"/>
    </source>
</evidence>
<organism evidence="2 3">
    <name type="scientific">Halorubrum ezzemoulense DSM 17463</name>
    <dbReference type="NCBI Taxonomy" id="1121945"/>
    <lineage>
        <taxon>Archaea</taxon>
        <taxon>Methanobacteriati</taxon>
        <taxon>Methanobacteriota</taxon>
        <taxon>Stenosarchaea group</taxon>
        <taxon>Halobacteria</taxon>
        <taxon>Halobacteriales</taxon>
        <taxon>Haloferacaceae</taxon>
        <taxon>Halorubrum</taxon>
    </lineage>
</organism>
<keyword evidence="1" id="KW-0812">Transmembrane</keyword>
<proteinExistence type="predicted"/>
<reference evidence="2 3" key="1">
    <citation type="submission" date="2017-04" db="EMBL/GenBank/DDBJ databases">
        <title>MLSA of the genus Halorubrum.</title>
        <authorList>
            <person name="De La Haba R."/>
            <person name="Sanchez-Porro C."/>
            <person name="Infante-Dominguez C."/>
            <person name="Ventosa A."/>
        </authorList>
    </citation>
    <scope>NUCLEOTIDE SEQUENCE [LARGE SCALE GENOMIC DNA]</scope>
    <source>
        <strain evidence="2 3">DSM 17463</strain>
    </source>
</reference>
<accession>A0A1X4G6H6</accession>
<name>A0A1X4G6H6_HALEZ</name>
<feature type="transmembrane region" description="Helical" evidence="1">
    <location>
        <begin position="12"/>
        <end position="29"/>
    </location>
</feature>
<gene>
    <name evidence="2" type="ORF">B9H04_17120</name>
</gene>
<keyword evidence="1" id="KW-1133">Transmembrane helix</keyword>
<keyword evidence="1" id="KW-0472">Membrane</keyword>
<dbReference type="EMBL" id="NEDJ01000113">
    <property type="protein sequence ID" value="OSO90253.1"/>
    <property type="molecule type" value="Genomic_DNA"/>
</dbReference>
<evidence type="ECO:0000256" key="1">
    <source>
        <dbReference type="SAM" id="Phobius"/>
    </source>
</evidence>
<comment type="caution">
    <text evidence="2">The sequence shown here is derived from an EMBL/GenBank/DDBJ whole genome shotgun (WGS) entry which is preliminary data.</text>
</comment>
<evidence type="ECO:0000313" key="3">
    <source>
        <dbReference type="Proteomes" id="UP000193587"/>
    </source>
</evidence>
<sequence length="67" mass="7275">MSALQSALLNWNPSRIITAVIAGTTVFLASQVTDGVLLELGVAVLLAMVLHIPWWLYNRHTTQSVDG</sequence>
<protein>
    <submittedName>
        <fullName evidence="2">Uncharacterized protein</fullName>
    </submittedName>
</protein>